<proteinExistence type="predicted"/>
<gene>
    <name evidence="1" type="primary">TCTE1</name>
    <name evidence="1" type="ORF">CM83_98657</name>
</gene>
<protein>
    <submittedName>
        <fullName evidence="1">T-complex-associated testis-expressed protein 1</fullName>
    </submittedName>
</protein>
<dbReference type="AlphaFoldDB" id="A0A0A9YCE2"/>
<feature type="non-terminal residue" evidence="1">
    <location>
        <position position="198"/>
    </location>
</feature>
<accession>A0A0A9YCE2</accession>
<reference evidence="1" key="2">
    <citation type="submission" date="2014-07" db="EMBL/GenBank/DDBJ databases">
        <authorList>
            <person name="Hull J."/>
        </authorList>
    </citation>
    <scope>NUCLEOTIDE SEQUENCE</scope>
</reference>
<sequence length="198" mass="22752">MASSSALEPSTDDLPLPNFGTPPTLVEMCLRVYAKNFSTLWKYVKHIPAKNMKMLGQIIDLDSIDVGKAARALHDDSFWKRWTKHRWPGYHKPWSHGKYWKTYFLEKHFAECLAGQDPERCKVRDICRLARRAKQWIYTLDIKQLSSPLWPAAVDVASSTDSEEDSDLGGILSDYTLSEYLNRNINFFPMPAATSRLP</sequence>
<evidence type="ECO:0000313" key="1">
    <source>
        <dbReference type="EMBL" id="JAG28773.1"/>
    </source>
</evidence>
<dbReference type="EMBL" id="GBHO01014831">
    <property type="protein sequence ID" value="JAG28773.1"/>
    <property type="molecule type" value="Transcribed_RNA"/>
</dbReference>
<name>A0A0A9YCE2_LYGHE</name>
<reference evidence="1" key="1">
    <citation type="journal article" date="2014" name="PLoS ONE">
        <title>Transcriptome-Based Identification of ABC Transporters in the Western Tarnished Plant Bug Lygus hesperus.</title>
        <authorList>
            <person name="Hull J.J."/>
            <person name="Chaney K."/>
            <person name="Geib S.M."/>
            <person name="Fabrick J.A."/>
            <person name="Brent C.S."/>
            <person name="Walsh D."/>
            <person name="Lavine L.C."/>
        </authorList>
    </citation>
    <scope>NUCLEOTIDE SEQUENCE</scope>
</reference>
<organism evidence="1">
    <name type="scientific">Lygus hesperus</name>
    <name type="common">Western plant bug</name>
    <dbReference type="NCBI Taxonomy" id="30085"/>
    <lineage>
        <taxon>Eukaryota</taxon>
        <taxon>Metazoa</taxon>
        <taxon>Ecdysozoa</taxon>
        <taxon>Arthropoda</taxon>
        <taxon>Hexapoda</taxon>
        <taxon>Insecta</taxon>
        <taxon>Pterygota</taxon>
        <taxon>Neoptera</taxon>
        <taxon>Paraneoptera</taxon>
        <taxon>Hemiptera</taxon>
        <taxon>Heteroptera</taxon>
        <taxon>Panheteroptera</taxon>
        <taxon>Cimicomorpha</taxon>
        <taxon>Miridae</taxon>
        <taxon>Mirini</taxon>
        <taxon>Lygus</taxon>
    </lineage>
</organism>